<dbReference type="EMBL" id="JAAALK010000285">
    <property type="protein sequence ID" value="KAG8064404.1"/>
    <property type="molecule type" value="Genomic_DNA"/>
</dbReference>
<feature type="region of interest" description="Disordered" evidence="1">
    <location>
        <begin position="195"/>
        <end position="286"/>
    </location>
</feature>
<dbReference type="PROSITE" id="PS50090">
    <property type="entry name" value="MYB_LIKE"/>
    <property type="match status" value="1"/>
</dbReference>
<feature type="domain" description="Myb-like" evidence="2">
    <location>
        <begin position="317"/>
        <end position="363"/>
    </location>
</feature>
<proteinExistence type="predicted"/>
<reference evidence="3" key="2">
    <citation type="submission" date="2021-02" db="EMBL/GenBank/DDBJ databases">
        <authorList>
            <person name="Kimball J.A."/>
            <person name="Haas M.W."/>
            <person name="Macchietto M."/>
            <person name="Kono T."/>
            <person name="Duquette J."/>
            <person name="Shao M."/>
        </authorList>
    </citation>
    <scope>NUCLEOTIDE SEQUENCE</scope>
    <source>
        <tissue evidence="3">Fresh leaf tissue</tissue>
    </source>
</reference>
<evidence type="ECO:0000259" key="2">
    <source>
        <dbReference type="PROSITE" id="PS50090"/>
    </source>
</evidence>
<dbReference type="AlphaFoldDB" id="A0A8J5SIH7"/>
<gene>
    <name evidence="3" type="ORF">GUJ93_ZPchr0004g38810</name>
</gene>
<reference evidence="3" key="1">
    <citation type="journal article" date="2021" name="bioRxiv">
        <title>Whole Genome Assembly and Annotation of Northern Wild Rice, Zizania palustris L., Supports a Whole Genome Duplication in the Zizania Genus.</title>
        <authorList>
            <person name="Haas M."/>
            <person name="Kono T."/>
            <person name="Macchietto M."/>
            <person name="Millas R."/>
            <person name="McGilp L."/>
            <person name="Shao M."/>
            <person name="Duquette J."/>
            <person name="Hirsch C.N."/>
            <person name="Kimball J."/>
        </authorList>
    </citation>
    <scope>NUCLEOTIDE SEQUENCE</scope>
    <source>
        <tissue evidence="3">Fresh leaf tissue</tissue>
    </source>
</reference>
<feature type="compositionally biased region" description="Polar residues" evidence="1">
    <location>
        <begin position="61"/>
        <end position="72"/>
    </location>
</feature>
<evidence type="ECO:0000313" key="4">
    <source>
        <dbReference type="Proteomes" id="UP000729402"/>
    </source>
</evidence>
<dbReference type="EMBL" id="JAAALK010000285">
    <property type="protein sequence ID" value="KAG8064406.1"/>
    <property type="molecule type" value="Genomic_DNA"/>
</dbReference>
<name>A0A8J5SIH7_ZIZPA</name>
<dbReference type="Proteomes" id="UP000729402">
    <property type="component" value="Unassembled WGS sequence"/>
</dbReference>
<evidence type="ECO:0000256" key="1">
    <source>
        <dbReference type="SAM" id="MobiDB-lite"/>
    </source>
</evidence>
<comment type="caution">
    <text evidence="3">The sequence shown here is derived from an EMBL/GenBank/DDBJ whole genome shotgun (WGS) entry which is preliminary data.</text>
</comment>
<feature type="region of interest" description="Disordered" evidence="1">
    <location>
        <begin position="506"/>
        <end position="525"/>
    </location>
</feature>
<dbReference type="EMBL" id="JAAALK010000285">
    <property type="protein sequence ID" value="KAG8064405.1"/>
    <property type="molecule type" value="Genomic_DNA"/>
</dbReference>
<sequence>MVKKLEHSTPAGSDTPWKGRLRSHHATPPSLPSPRLPSSAKKRQGAQPAQSFKKRAAGKNAKNTGKCGSQSEGAEEKRPPSAPRRSLRLAGNLTSSVDDLCKDPKVRGNQPTITSLRSSLRLCSKDKNSNEQLHEVLCYQKQLQLPLISQGSAHDQFNQNTISMYQNHENSSKISGSNTVLKPFEKNKDLQKLCCQGSHDIPPRTKVPNLSRKQSEKEDVNSSCWEKLAGKRKRGTEGRSSSKRQNHQDHKSLPPECQELAPSNKTRNPKYKKSENNSSSMSQPKYCDERLMNAKRNKEELDGNERGEILQRYSLQNWTEEQDMALHKAYFTARPSPNFWKKVSKMVPGKSAEECLSRVHADLSTPSPITRRRRTSNMNCSPLGHFTLSDPKHPNILEPNFRRITAKQKSLAAQKTVRHLLKKHCLTDQTQVADHFSIFEKSPTVLPLNISFQDSPGTPDSSWKKPLAKLKTVKDVSINSAEPSPAVLKPVKNAILHEKYVDRLSRREGTKQPCKNAAGSKNQDSAKALLSEQQTGGMKAARNALISEATDFISHFKKMQANSLAHVVEDNEDDEINGIECDTINHCDHK</sequence>
<evidence type="ECO:0000313" key="3">
    <source>
        <dbReference type="EMBL" id="KAG8064403.1"/>
    </source>
</evidence>
<keyword evidence="4" id="KW-1185">Reference proteome</keyword>
<dbReference type="OrthoDB" id="552191at2759"/>
<dbReference type="InterPro" id="IPR001005">
    <property type="entry name" value="SANT/Myb"/>
</dbReference>
<accession>A0A8J5SIH7</accession>
<protein>
    <recommendedName>
        <fullName evidence="2">Myb-like domain-containing protein</fullName>
    </recommendedName>
</protein>
<dbReference type="EMBL" id="JAAALK010000285">
    <property type="protein sequence ID" value="KAG8064403.1"/>
    <property type="molecule type" value="Genomic_DNA"/>
</dbReference>
<feature type="region of interest" description="Disordered" evidence="1">
    <location>
        <begin position="1"/>
        <end position="91"/>
    </location>
</feature>
<dbReference type="CDD" id="cd00167">
    <property type="entry name" value="SANT"/>
    <property type="match status" value="1"/>
</dbReference>
<organism evidence="3 4">
    <name type="scientific">Zizania palustris</name>
    <name type="common">Northern wild rice</name>
    <dbReference type="NCBI Taxonomy" id="103762"/>
    <lineage>
        <taxon>Eukaryota</taxon>
        <taxon>Viridiplantae</taxon>
        <taxon>Streptophyta</taxon>
        <taxon>Embryophyta</taxon>
        <taxon>Tracheophyta</taxon>
        <taxon>Spermatophyta</taxon>
        <taxon>Magnoliopsida</taxon>
        <taxon>Liliopsida</taxon>
        <taxon>Poales</taxon>
        <taxon>Poaceae</taxon>
        <taxon>BOP clade</taxon>
        <taxon>Oryzoideae</taxon>
        <taxon>Oryzeae</taxon>
        <taxon>Zizaniinae</taxon>
        <taxon>Zizania</taxon>
    </lineage>
</organism>